<sequence length="168" mass="18305">MPSPSLQLRAKIVGKPAEGEEADPAFAPAPARRRLWSSGSLHHWITGFRGSGFHSEFDTDIDEPKPDSLLWACFMHLFPPHPCLPLESGMALRARSSQQSVGPGVVPLALQTHDVAFNNARLPDEPQLGYCSILAASQRSGKLRRQSLALLDQGSAPDLANKGWDRDC</sequence>
<accession>A0AAE8M3L7</accession>
<organism evidence="1 2">
    <name type="scientific">Fusarium torulosum</name>
    <dbReference type="NCBI Taxonomy" id="33205"/>
    <lineage>
        <taxon>Eukaryota</taxon>
        <taxon>Fungi</taxon>
        <taxon>Dikarya</taxon>
        <taxon>Ascomycota</taxon>
        <taxon>Pezizomycotina</taxon>
        <taxon>Sordariomycetes</taxon>
        <taxon>Hypocreomycetidae</taxon>
        <taxon>Hypocreales</taxon>
        <taxon>Nectriaceae</taxon>
        <taxon>Fusarium</taxon>
    </lineage>
</organism>
<evidence type="ECO:0000313" key="1">
    <source>
        <dbReference type="EMBL" id="SPJ73731.1"/>
    </source>
</evidence>
<dbReference type="AlphaFoldDB" id="A0AAE8M3L7"/>
<name>A0AAE8M3L7_9HYPO</name>
<proteinExistence type="predicted"/>
<keyword evidence="2" id="KW-1185">Reference proteome</keyword>
<comment type="caution">
    <text evidence="1">The sequence shown here is derived from an EMBL/GenBank/DDBJ whole genome shotgun (WGS) entry which is preliminary data.</text>
</comment>
<dbReference type="EMBL" id="ONZP01000103">
    <property type="protein sequence ID" value="SPJ73731.1"/>
    <property type="molecule type" value="Genomic_DNA"/>
</dbReference>
<reference evidence="1" key="1">
    <citation type="submission" date="2018-03" db="EMBL/GenBank/DDBJ databases">
        <authorList>
            <person name="Guldener U."/>
        </authorList>
    </citation>
    <scope>NUCLEOTIDE SEQUENCE</scope>
</reference>
<dbReference type="Proteomes" id="UP001187734">
    <property type="component" value="Unassembled WGS sequence"/>
</dbReference>
<gene>
    <name evidence="1" type="ORF">FTOL_03461</name>
</gene>
<evidence type="ECO:0000313" key="2">
    <source>
        <dbReference type="Proteomes" id="UP001187734"/>
    </source>
</evidence>
<protein>
    <submittedName>
        <fullName evidence="1">Uncharacterized protein</fullName>
    </submittedName>
</protein>